<dbReference type="EMBL" id="JBHSGP010000014">
    <property type="protein sequence ID" value="MFC4722735.1"/>
    <property type="molecule type" value="Genomic_DNA"/>
</dbReference>
<sequence length="285" mass="33449">MNFNNISFPHPVLGVTNDFSSEIKMVEANDISINPKTHSYEIKVKYIFGDEELKQIVQQGQAEFICEATCSSTLYREIIRSDKPKIKFEIPRKKVKGKVEFICLLVAKQNFESYSNENFHSDYNDFTFDIEQGEVLAYFGDFYFNADIKYEKLKAVSSFMEIVPNEELTYTYVDLKKNKIEIQLPLETYELYQSDFICQEVKFTPIFHSSIVLNALLTALYNFNEHKDYLWAKVIDYRLKNEKQFKDVNFDEKENIPEIAQMLLGNPFKRLLEGLNVIVESENEE</sequence>
<keyword evidence="2" id="KW-1185">Reference proteome</keyword>
<accession>A0ABV9N712</accession>
<name>A0ABV9N712_9FLAO</name>
<organism evidence="1 2">
    <name type="scientific">Geojedonia litorea</name>
    <dbReference type="NCBI Taxonomy" id="1268269"/>
    <lineage>
        <taxon>Bacteria</taxon>
        <taxon>Pseudomonadati</taxon>
        <taxon>Bacteroidota</taxon>
        <taxon>Flavobacteriia</taxon>
        <taxon>Flavobacteriales</taxon>
        <taxon>Flavobacteriaceae</taxon>
        <taxon>Geojedonia</taxon>
    </lineage>
</organism>
<reference evidence="2" key="1">
    <citation type="journal article" date="2019" name="Int. J. Syst. Evol. Microbiol.">
        <title>The Global Catalogue of Microorganisms (GCM) 10K type strain sequencing project: providing services to taxonomists for standard genome sequencing and annotation.</title>
        <authorList>
            <consortium name="The Broad Institute Genomics Platform"/>
            <consortium name="The Broad Institute Genome Sequencing Center for Infectious Disease"/>
            <person name="Wu L."/>
            <person name="Ma J."/>
        </authorList>
    </citation>
    <scope>NUCLEOTIDE SEQUENCE [LARGE SCALE GENOMIC DNA]</scope>
    <source>
        <strain evidence="2">CCUG 63682</strain>
    </source>
</reference>
<evidence type="ECO:0008006" key="3">
    <source>
        <dbReference type="Google" id="ProtNLM"/>
    </source>
</evidence>
<dbReference type="RefSeq" id="WP_387963498.1">
    <property type="nucleotide sequence ID" value="NZ_JBHSGP010000014.1"/>
</dbReference>
<dbReference type="Proteomes" id="UP001595953">
    <property type="component" value="Unassembled WGS sequence"/>
</dbReference>
<evidence type="ECO:0000313" key="1">
    <source>
        <dbReference type="EMBL" id="MFC4722735.1"/>
    </source>
</evidence>
<proteinExistence type="predicted"/>
<evidence type="ECO:0000313" key="2">
    <source>
        <dbReference type="Proteomes" id="UP001595953"/>
    </source>
</evidence>
<comment type="caution">
    <text evidence="1">The sequence shown here is derived from an EMBL/GenBank/DDBJ whole genome shotgun (WGS) entry which is preliminary data.</text>
</comment>
<gene>
    <name evidence="1" type="ORF">ACFO5O_10405</name>
</gene>
<protein>
    <recommendedName>
        <fullName evidence="3">DUF3822 family protein</fullName>
    </recommendedName>
</protein>